<organism evidence="2 3">
    <name type="scientific">Peteryoungia algae</name>
    <dbReference type="NCBI Taxonomy" id="2919917"/>
    <lineage>
        <taxon>Bacteria</taxon>
        <taxon>Pseudomonadati</taxon>
        <taxon>Pseudomonadota</taxon>
        <taxon>Alphaproteobacteria</taxon>
        <taxon>Hyphomicrobiales</taxon>
        <taxon>Rhizobiaceae</taxon>
        <taxon>Peteryoungia</taxon>
    </lineage>
</organism>
<comment type="caution">
    <text evidence="2">The sequence shown here is derived from an EMBL/GenBank/DDBJ whole genome shotgun (WGS) entry which is preliminary data.</text>
</comment>
<dbReference type="InterPro" id="IPR052698">
    <property type="entry name" value="MoCofactor_Util/Proc"/>
</dbReference>
<keyword evidence="3" id="KW-1185">Reference proteome</keyword>
<dbReference type="Proteomes" id="UP001522662">
    <property type="component" value="Unassembled WGS sequence"/>
</dbReference>
<evidence type="ECO:0000259" key="1">
    <source>
        <dbReference type="Pfam" id="PF13478"/>
    </source>
</evidence>
<evidence type="ECO:0000313" key="2">
    <source>
        <dbReference type="EMBL" id="MCJ8238986.1"/>
    </source>
</evidence>
<dbReference type="PANTHER" id="PTHR30388">
    <property type="entry name" value="ALDEHYDE OXIDOREDUCTASE MOLYBDENUM COFACTOR ASSEMBLY PROTEIN"/>
    <property type="match status" value="1"/>
</dbReference>
<dbReference type="RefSeq" id="WP_245136749.1">
    <property type="nucleotide sequence ID" value="NZ_CP128477.1"/>
</dbReference>
<sequence length="238" mass="24887">MDVSTLKALNAAKRDRRGAVLVVDLAAGTSQLVTEDQVSADALGDEIQARLLSGKSGTVEIDSRSLFLNVHTPPARIVVVGAVHISQALAPMAALAGFAVTIIDPRTAFATPERFAGIELCADWPDDVFATRPLDRYCAMVAVTHDPKIDDPGLMAALRAGCFYVGALGSRKTHAKRVERLTAAGLDGDTIAGIRAPIGLDIGAATPAEIAVAILGEVIQSLRRRSTGPSAIRQEVSA</sequence>
<reference evidence="2 3" key="1">
    <citation type="submission" date="2022-03" db="EMBL/GenBank/DDBJ databases">
        <title>Rhizobium SSM4.3 sp. nov., isolated from Sediment (Gouqi Island).</title>
        <authorList>
            <person name="Chen G."/>
        </authorList>
    </citation>
    <scope>NUCLEOTIDE SEQUENCE [LARGE SCALE GENOMIC DNA]</scope>
    <source>
        <strain evidence="2 3">SSM4.3</strain>
    </source>
</reference>
<name>A0ABT0D0N8_9HYPH</name>
<dbReference type="EMBL" id="JALAYX010000003">
    <property type="protein sequence ID" value="MCJ8238986.1"/>
    <property type="molecule type" value="Genomic_DNA"/>
</dbReference>
<dbReference type="InterPro" id="IPR027051">
    <property type="entry name" value="XdhC_Rossmann_dom"/>
</dbReference>
<dbReference type="Pfam" id="PF13478">
    <property type="entry name" value="XdhC_C"/>
    <property type="match status" value="1"/>
</dbReference>
<dbReference type="PANTHER" id="PTHR30388:SF4">
    <property type="entry name" value="MOLYBDENUM COFACTOR INSERTION CHAPERONE PAOD"/>
    <property type="match status" value="1"/>
</dbReference>
<feature type="domain" description="XdhC Rossmann" evidence="1">
    <location>
        <begin position="77"/>
        <end position="218"/>
    </location>
</feature>
<evidence type="ECO:0000313" key="3">
    <source>
        <dbReference type="Proteomes" id="UP001522662"/>
    </source>
</evidence>
<dbReference type="Gene3D" id="3.40.50.720">
    <property type="entry name" value="NAD(P)-binding Rossmann-like Domain"/>
    <property type="match status" value="1"/>
</dbReference>
<protein>
    <submittedName>
        <fullName evidence="2">XdhC family protein</fullName>
    </submittedName>
</protein>
<accession>A0ABT0D0N8</accession>
<proteinExistence type="predicted"/>
<gene>
    <name evidence="2" type="ORF">MKJ03_11650</name>
</gene>